<reference evidence="1 2" key="1">
    <citation type="submission" date="2014-03" db="EMBL/GenBank/DDBJ databases">
        <title>Draft genome of the hookworm Oesophagostomum dentatum.</title>
        <authorList>
            <person name="Mitreva M."/>
        </authorList>
    </citation>
    <scope>NUCLEOTIDE SEQUENCE [LARGE SCALE GENOMIC DNA]</scope>
    <source>
        <strain evidence="1 2">OD-Hann</strain>
    </source>
</reference>
<evidence type="ECO:0000313" key="1">
    <source>
        <dbReference type="EMBL" id="KHJ82688.1"/>
    </source>
</evidence>
<dbReference type="Proteomes" id="UP000053660">
    <property type="component" value="Unassembled WGS sequence"/>
</dbReference>
<dbReference type="OrthoDB" id="10501127at2759"/>
<sequence>MFQAHALFKKVLRTFKENERRLVAAHKWRISSIVDISFLETIIEVEFGRHRDKFFVPQLKAALFIRQGELVSVSLGSPRETLWSKAHALFKKVLRTFRENERRLVAAHKWRISSIVDISFLETIIEVEFGRHRDKFFVPQLKAALFIRQGELVSVSLGSPRQ</sequence>
<accession>A0A0B1SBN2</accession>
<proteinExistence type="predicted"/>
<dbReference type="AlphaFoldDB" id="A0A0B1SBN2"/>
<organism evidence="1 2">
    <name type="scientific">Oesophagostomum dentatum</name>
    <name type="common">Nodular worm</name>
    <dbReference type="NCBI Taxonomy" id="61180"/>
    <lineage>
        <taxon>Eukaryota</taxon>
        <taxon>Metazoa</taxon>
        <taxon>Ecdysozoa</taxon>
        <taxon>Nematoda</taxon>
        <taxon>Chromadorea</taxon>
        <taxon>Rhabditida</taxon>
        <taxon>Rhabditina</taxon>
        <taxon>Rhabditomorpha</taxon>
        <taxon>Strongyloidea</taxon>
        <taxon>Strongylidae</taxon>
        <taxon>Oesophagostomum</taxon>
    </lineage>
</organism>
<name>A0A0B1SBN2_OESDE</name>
<keyword evidence="2" id="KW-1185">Reference proteome</keyword>
<protein>
    <submittedName>
        <fullName evidence="1">Uncharacterized protein</fullName>
    </submittedName>
</protein>
<evidence type="ECO:0000313" key="2">
    <source>
        <dbReference type="Proteomes" id="UP000053660"/>
    </source>
</evidence>
<dbReference type="EMBL" id="KN577766">
    <property type="protein sequence ID" value="KHJ82688.1"/>
    <property type="molecule type" value="Genomic_DNA"/>
</dbReference>
<gene>
    <name evidence="1" type="ORF">OESDEN_17617</name>
</gene>